<dbReference type="AlphaFoldDB" id="A0A2T2N2X0"/>
<dbReference type="Proteomes" id="UP000240883">
    <property type="component" value="Unassembled WGS sequence"/>
</dbReference>
<name>A0A2T2N2X0_CORCC</name>
<dbReference type="InterPro" id="IPR051678">
    <property type="entry name" value="AGP_Transferase"/>
</dbReference>
<dbReference type="Pfam" id="PF01636">
    <property type="entry name" value="APH"/>
    <property type="match status" value="1"/>
</dbReference>
<dbReference type="EMBL" id="KZ678154">
    <property type="protein sequence ID" value="PSN59596.1"/>
    <property type="molecule type" value="Genomic_DNA"/>
</dbReference>
<dbReference type="PANTHER" id="PTHR21310">
    <property type="entry name" value="AMINOGLYCOSIDE PHOSPHOTRANSFERASE-RELATED-RELATED"/>
    <property type="match status" value="1"/>
</dbReference>
<dbReference type="SUPFAM" id="SSF56112">
    <property type="entry name" value="Protein kinase-like (PK-like)"/>
    <property type="match status" value="1"/>
</dbReference>
<proteinExistence type="predicted"/>
<dbReference type="PANTHER" id="PTHR21310:SF56">
    <property type="entry name" value="AMINOGLYCOSIDE PHOSPHOTRANSFERASE DOMAIN-CONTAINING PROTEIN"/>
    <property type="match status" value="1"/>
</dbReference>
<gene>
    <name evidence="2" type="ORF">BS50DRAFT_656796</name>
</gene>
<accession>A0A2T2N2X0</accession>
<reference evidence="2 3" key="1">
    <citation type="journal article" date="2018" name="Front. Microbiol.">
        <title>Genome-Wide Analysis of Corynespora cassiicola Leaf Fall Disease Putative Effectors.</title>
        <authorList>
            <person name="Lopez D."/>
            <person name="Ribeiro S."/>
            <person name="Label P."/>
            <person name="Fumanal B."/>
            <person name="Venisse J.S."/>
            <person name="Kohler A."/>
            <person name="de Oliveira R.R."/>
            <person name="Labutti K."/>
            <person name="Lipzen A."/>
            <person name="Lail K."/>
            <person name="Bauer D."/>
            <person name="Ohm R.A."/>
            <person name="Barry K.W."/>
            <person name="Spatafora J."/>
            <person name="Grigoriev I.V."/>
            <person name="Martin F.M."/>
            <person name="Pujade-Renaud V."/>
        </authorList>
    </citation>
    <scope>NUCLEOTIDE SEQUENCE [LARGE SCALE GENOMIC DNA]</scope>
    <source>
        <strain evidence="2 3">Philippines</strain>
    </source>
</reference>
<keyword evidence="3" id="KW-1185">Reference proteome</keyword>
<dbReference type="InterPro" id="IPR011009">
    <property type="entry name" value="Kinase-like_dom_sf"/>
</dbReference>
<evidence type="ECO:0000259" key="1">
    <source>
        <dbReference type="Pfam" id="PF01636"/>
    </source>
</evidence>
<sequence length="402" mass="46217">MSQVYPGHVPFSIFKEQIYRLGVDVFSQSTEVDVEVHYMRGGYWNRVAGITITGPVPEEPREKSLEESMGTLTLNQSTKKSQEYVVRSPRAHKGGGSFQRDLATLQFLSWKLNIPMPWIVACDPGSINALGSPYTITKRIPGYTPCKDSLTLKQRKSLTKDIMNALSEMFLLTSDSAGTINPASLVFNEITLDKFQLGTGNEDKSFATRKQTTYAFLLETVQRWIRKEKDCLFKIQQAWSKIKIIIDSLHDRGFLPDEEKFYPCHLDLSYRNILVETPDKQSLSVTGFLDWDSDYVFFGPKFMAYAPPLWLWHRYFEHSSVDYDGQATIEPKSTDDVAVKEHFVELAGKEWVEFAFKEEYVIARQLFIVLIRGINSSQGWDFVLDVVERWKKIYPDTEGLFD</sequence>
<protein>
    <recommendedName>
        <fullName evidence="1">Aminoglycoside phosphotransferase domain-containing protein</fullName>
    </recommendedName>
</protein>
<dbReference type="OrthoDB" id="10003767at2759"/>
<organism evidence="2 3">
    <name type="scientific">Corynespora cassiicola Philippines</name>
    <dbReference type="NCBI Taxonomy" id="1448308"/>
    <lineage>
        <taxon>Eukaryota</taxon>
        <taxon>Fungi</taxon>
        <taxon>Dikarya</taxon>
        <taxon>Ascomycota</taxon>
        <taxon>Pezizomycotina</taxon>
        <taxon>Dothideomycetes</taxon>
        <taxon>Pleosporomycetidae</taxon>
        <taxon>Pleosporales</taxon>
        <taxon>Corynesporascaceae</taxon>
        <taxon>Corynespora</taxon>
    </lineage>
</organism>
<feature type="domain" description="Aminoglycoside phosphotransferase" evidence="1">
    <location>
        <begin position="78"/>
        <end position="292"/>
    </location>
</feature>
<evidence type="ECO:0000313" key="2">
    <source>
        <dbReference type="EMBL" id="PSN59596.1"/>
    </source>
</evidence>
<evidence type="ECO:0000313" key="3">
    <source>
        <dbReference type="Proteomes" id="UP000240883"/>
    </source>
</evidence>
<dbReference type="InterPro" id="IPR002575">
    <property type="entry name" value="Aminoglycoside_PTrfase"/>
</dbReference>